<accession>A0A518AHC2</accession>
<keyword evidence="4 10" id="KW-0812">Transmembrane</keyword>
<gene>
    <name evidence="16" type="primary">cirA_1</name>
    <name evidence="16" type="ORF">Pan181_02890</name>
</gene>
<name>A0A518AHC2_9BACT</name>
<sequence precursor="true">MLVRRPRWCGILGCSLLLLAMPAWGQAPGPMPPSSTADVAESEESADDESTAEGDLDNLLDMDLADLGNVQVKESVATFSDPVVEGVSRTSEKSSTAPGVVQVITAEQIRAYGGKTLREVLERATSVWTPNSIYAPNNVTSIRGDLFGHYDTHVLILLNNRPFKDTAQGGMSMAIYNSFPIEMLDRIEIIRGPGSVLYGTNAYAGVINLVTKSSETAKTGGNALAGSDDTQRYGLTVASGEKDHSLYVGAMTLNDGGYDFAGVDEALQPFSKKFGQNNVGVISSLRHGNWSFDTFYGQTEQGGVGLPTGEALPYGFYTAVRAFADVGYRLGDDELSLETHFTYNYSDQSSLGTPSVLFHFKSHDYLVEPILRAQLTERLNWMAGGTFEVRQGTIFEDYSKTWYSAYTQLTYDATDWLTLTGGVQGNMPGTLPGGVAPRAGAIVTLTDLWTAKLLYGHAFRSPSAIETDFDSPPVLAGNPNLAPETIDTYEIQFVRSNEHSRLAGTYFLSQYESIIARDTSGIPITYENTGGLEVQGVELESSVKASSCWQLVGSVTWQQNISDEGVANTTLVPNWMAKVGVAYDNGLVGFGLFDSYFSAPASVTIINPAADIVNPIPTEYHSMSLNTRVDLGRLCGYRSDVVEWQFLMALLTNSTRTVEARVG</sequence>
<keyword evidence="6 11" id="KW-0798">TonB box</keyword>
<keyword evidence="8 16" id="KW-0675">Receptor</keyword>
<dbReference type="RefSeq" id="WP_197528783.1">
    <property type="nucleotide sequence ID" value="NZ_CP036278.1"/>
</dbReference>
<feature type="signal peptide" evidence="13">
    <location>
        <begin position="1"/>
        <end position="25"/>
    </location>
</feature>
<dbReference type="PANTHER" id="PTHR30069">
    <property type="entry name" value="TONB-DEPENDENT OUTER MEMBRANE RECEPTOR"/>
    <property type="match status" value="1"/>
</dbReference>
<evidence type="ECO:0000313" key="16">
    <source>
        <dbReference type="EMBL" id="QDU54109.1"/>
    </source>
</evidence>
<dbReference type="KEGG" id="amuc:Pan181_02890"/>
<evidence type="ECO:0000256" key="6">
    <source>
        <dbReference type="ARBA" id="ARBA00023077"/>
    </source>
</evidence>
<comment type="similarity">
    <text evidence="10 11">Belongs to the TonB-dependent receptor family.</text>
</comment>
<evidence type="ECO:0000256" key="10">
    <source>
        <dbReference type="PROSITE-ProRule" id="PRU01360"/>
    </source>
</evidence>
<keyword evidence="2 10" id="KW-0813">Transport</keyword>
<evidence type="ECO:0000256" key="3">
    <source>
        <dbReference type="ARBA" id="ARBA00022452"/>
    </source>
</evidence>
<reference evidence="16 17" key="1">
    <citation type="submission" date="2019-02" db="EMBL/GenBank/DDBJ databases">
        <title>Deep-cultivation of Planctomycetes and their phenomic and genomic characterization uncovers novel biology.</title>
        <authorList>
            <person name="Wiegand S."/>
            <person name="Jogler M."/>
            <person name="Boedeker C."/>
            <person name="Pinto D."/>
            <person name="Vollmers J."/>
            <person name="Rivas-Marin E."/>
            <person name="Kohn T."/>
            <person name="Peeters S.H."/>
            <person name="Heuer A."/>
            <person name="Rast P."/>
            <person name="Oberbeckmann S."/>
            <person name="Bunk B."/>
            <person name="Jeske O."/>
            <person name="Meyerdierks A."/>
            <person name="Storesund J.E."/>
            <person name="Kallscheuer N."/>
            <person name="Luecker S."/>
            <person name="Lage O.M."/>
            <person name="Pohl T."/>
            <person name="Merkel B.J."/>
            <person name="Hornburger P."/>
            <person name="Mueller R.-W."/>
            <person name="Bruemmer F."/>
            <person name="Labrenz M."/>
            <person name="Spormann A.M."/>
            <person name="Op den Camp H."/>
            <person name="Overmann J."/>
            <person name="Amann R."/>
            <person name="Jetten M.S.M."/>
            <person name="Mascher T."/>
            <person name="Medema M.H."/>
            <person name="Devos D.P."/>
            <person name="Kaster A.-K."/>
            <person name="Ovreas L."/>
            <person name="Rohde M."/>
            <person name="Galperin M.Y."/>
            <person name="Jogler C."/>
        </authorList>
    </citation>
    <scope>NUCLEOTIDE SEQUENCE [LARGE SCALE GENOMIC DNA]</scope>
    <source>
        <strain evidence="16 17">Pan181</strain>
    </source>
</reference>
<dbReference type="InterPro" id="IPR000531">
    <property type="entry name" value="Beta-barrel_TonB"/>
</dbReference>
<feature type="domain" description="TonB-dependent receptor-like beta-barrel" evidence="14">
    <location>
        <begin position="281"/>
        <end position="598"/>
    </location>
</feature>
<comment type="subcellular location">
    <subcellularLocation>
        <location evidence="1 10">Cell outer membrane</location>
        <topology evidence="1 10">Multi-pass membrane protein</topology>
    </subcellularLocation>
</comment>
<keyword evidence="9 10" id="KW-0998">Cell outer membrane</keyword>
<organism evidence="16 17">
    <name type="scientific">Aeoliella mucimassa</name>
    <dbReference type="NCBI Taxonomy" id="2527972"/>
    <lineage>
        <taxon>Bacteria</taxon>
        <taxon>Pseudomonadati</taxon>
        <taxon>Planctomycetota</taxon>
        <taxon>Planctomycetia</taxon>
        <taxon>Pirellulales</taxon>
        <taxon>Lacipirellulaceae</taxon>
        <taxon>Aeoliella</taxon>
    </lineage>
</organism>
<dbReference type="Gene3D" id="2.40.170.20">
    <property type="entry name" value="TonB-dependent receptor, beta-barrel domain"/>
    <property type="match status" value="1"/>
</dbReference>
<dbReference type="PROSITE" id="PS52016">
    <property type="entry name" value="TONB_DEPENDENT_REC_3"/>
    <property type="match status" value="1"/>
</dbReference>
<evidence type="ECO:0000256" key="9">
    <source>
        <dbReference type="ARBA" id="ARBA00023237"/>
    </source>
</evidence>
<evidence type="ECO:0000313" key="17">
    <source>
        <dbReference type="Proteomes" id="UP000315750"/>
    </source>
</evidence>
<dbReference type="AlphaFoldDB" id="A0A518AHC2"/>
<keyword evidence="7 10" id="KW-0472">Membrane</keyword>
<dbReference type="InterPro" id="IPR037066">
    <property type="entry name" value="Plug_dom_sf"/>
</dbReference>
<protein>
    <submittedName>
        <fullName evidence="16">Colicin I receptor</fullName>
    </submittedName>
</protein>
<evidence type="ECO:0000259" key="15">
    <source>
        <dbReference type="Pfam" id="PF07715"/>
    </source>
</evidence>
<dbReference type="Pfam" id="PF00593">
    <property type="entry name" value="TonB_dep_Rec_b-barrel"/>
    <property type="match status" value="1"/>
</dbReference>
<evidence type="ECO:0000256" key="7">
    <source>
        <dbReference type="ARBA" id="ARBA00023136"/>
    </source>
</evidence>
<proteinExistence type="inferred from homology"/>
<dbReference type="GO" id="GO:0009279">
    <property type="term" value="C:cell outer membrane"/>
    <property type="evidence" value="ECO:0007669"/>
    <property type="project" value="UniProtKB-SubCell"/>
</dbReference>
<evidence type="ECO:0000256" key="4">
    <source>
        <dbReference type="ARBA" id="ARBA00022692"/>
    </source>
</evidence>
<evidence type="ECO:0000256" key="2">
    <source>
        <dbReference type="ARBA" id="ARBA00022448"/>
    </source>
</evidence>
<feature type="region of interest" description="Disordered" evidence="12">
    <location>
        <begin position="28"/>
        <end position="54"/>
    </location>
</feature>
<feature type="compositionally biased region" description="Acidic residues" evidence="12">
    <location>
        <begin position="40"/>
        <end position="54"/>
    </location>
</feature>
<dbReference type="InterPro" id="IPR039426">
    <property type="entry name" value="TonB-dep_rcpt-like"/>
</dbReference>
<dbReference type="GO" id="GO:0044718">
    <property type="term" value="P:siderophore transmembrane transport"/>
    <property type="evidence" value="ECO:0007669"/>
    <property type="project" value="TreeGrafter"/>
</dbReference>
<evidence type="ECO:0000256" key="12">
    <source>
        <dbReference type="SAM" id="MobiDB-lite"/>
    </source>
</evidence>
<evidence type="ECO:0000256" key="1">
    <source>
        <dbReference type="ARBA" id="ARBA00004571"/>
    </source>
</evidence>
<dbReference type="InterPro" id="IPR036942">
    <property type="entry name" value="Beta-barrel_TonB_sf"/>
</dbReference>
<feature type="domain" description="TonB-dependent receptor plug" evidence="15">
    <location>
        <begin position="95"/>
        <end position="206"/>
    </location>
</feature>
<evidence type="ECO:0000256" key="5">
    <source>
        <dbReference type="ARBA" id="ARBA00022729"/>
    </source>
</evidence>
<dbReference type="Pfam" id="PF07715">
    <property type="entry name" value="Plug"/>
    <property type="match status" value="1"/>
</dbReference>
<keyword evidence="3 10" id="KW-1134">Transmembrane beta strand</keyword>
<evidence type="ECO:0000256" key="8">
    <source>
        <dbReference type="ARBA" id="ARBA00023170"/>
    </source>
</evidence>
<dbReference type="GO" id="GO:0015344">
    <property type="term" value="F:siderophore uptake transmembrane transporter activity"/>
    <property type="evidence" value="ECO:0007669"/>
    <property type="project" value="TreeGrafter"/>
</dbReference>
<evidence type="ECO:0000259" key="14">
    <source>
        <dbReference type="Pfam" id="PF00593"/>
    </source>
</evidence>
<dbReference type="Proteomes" id="UP000315750">
    <property type="component" value="Chromosome"/>
</dbReference>
<keyword evidence="17" id="KW-1185">Reference proteome</keyword>
<dbReference type="PANTHER" id="PTHR30069:SF29">
    <property type="entry name" value="HEMOGLOBIN AND HEMOGLOBIN-HAPTOGLOBIN-BINDING PROTEIN 1-RELATED"/>
    <property type="match status" value="1"/>
</dbReference>
<evidence type="ECO:0000256" key="13">
    <source>
        <dbReference type="SAM" id="SignalP"/>
    </source>
</evidence>
<keyword evidence="5 13" id="KW-0732">Signal</keyword>
<evidence type="ECO:0000256" key="11">
    <source>
        <dbReference type="RuleBase" id="RU003357"/>
    </source>
</evidence>
<dbReference type="SUPFAM" id="SSF56935">
    <property type="entry name" value="Porins"/>
    <property type="match status" value="1"/>
</dbReference>
<feature type="chain" id="PRO_5021775116" evidence="13">
    <location>
        <begin position="26"/>
        <end position="663"/>
    </location>
</feature>
<dbReference type="Gene3D" id="2.170.130.10">
    <property type="entry name" value="TonB-dependent receptor, plug domain"/>
    <property type="match status" value="1"/>
</dbReference>
<dbReference type="EMBL" id="CP036278">
    <property type="protein sequence ID" value="QDU54109.1"/>
    <property type="molecule type" value="Genomic_DNA"/>
</dbReference>
<dbReference type="InterPro" id="IPR012910">
    <property type="entry name" value="Plug_dom"/>
</dbReference>